<evidence type="ECO:0000313" key="2">
    <source>
        <dbReference type="Proteomes" id="UP000814033"/>
    </source>
</evidence>
<organism evidence="1 2">
    <name type="scientific">Auriscalpium vulgare</name>
    <dbReference type="NCBI Taxonomy" id="40419"/>
    <lineage>
        <taxon>Eukaryota</taxon>
        <taxon>Fungi</taxon>
        <taxon>Dikarya</taxon>
        <taxon>Basidiomycota</taxon>
        <taxon>Agaricomycotina</taxon>
        <taxon>Agaricomycetes</taxon>
        <taxon>Russulales</taxon>
        <taxon>Auriscalpiaceae</taxon>
        <taxon>Auriscalpium</taxon>
    </lineage>
</organism>
<keyword evidence="2" id="KW-1185">Reference proteome</keyword>
<dbReference type="EMBL" id="MU275879">
    <property type="protein sequence ID" value="KAI0049013.1"/>
    <property type="molecule type" value="Genomic_DNA"/>
</dbReference>
<name>A0ACB8RZM1_9AGAM</name>
<sequence>MLPEDDYPDTGIATVLHLSRNSDRAAIDVVIAYTNSPTLPIRHFWTTLLANFISADAICVTYPKLTLNGRGCINPDRLADNNMSHVRAKYIDRGFQIGSWEENGAVHVNGISPHMYCPHQIRHFNDSACLFINFDPMNSNQLLHIFPIYEPYWKYGGWECGGRCRIPDPCANTNLLPYIV</sequence>
<dbReference type="Proteomes" id="UP000814033">
    <property type="component" value="Unassembled WGS sequence"/>
</dbReference>
<protein>
    <submittedName>
        <fullName evidence="1">Uncharacterized protein</fullName>
    </submittedName>
</protein>
<accession>A0ACB8RZM1</accession>
<gene>
    <name evidence="1" type="ORF">FA95DRAFT_1677942</name>
</gene>
<comment type="caution">
    <text evidence="1">The sequence shown here is derived from an EMBL/GenBank/DDBJ whole genome shotgun (WGS) entry which is preliminary data.</text>
</comment>
<reference evidence="1" key="2">
    <citation type="journal article" date="2022" name="New Phytol.">
        <title>Evolutionary transition to the ectomycorrhizal habit in the genomes of a hyperdiverse lineage of mushroom-forming fungi.</title>
        <authorList>
            <person name="Looney B."/>
            <person name="Miyauchi S."/>
            <person name="Morin E."/>
            <person name="Drula E."/>
            <person name="Courty P.E."/>
            <person name="Kohler A."/>
            <person name="Kuo A."/>
            <person name="LaButti K."/>
            <person name="Pangilinan J."/>
            <person name="Lipzen A."/>
            <person name="Riley R."/>
            <person name="Andreopoulos W."/>
            <person name="He G."/>
            <person name="Johnson J."/>
            <person name="Nolan M."/>
            <person name="Tritt A."/>
            <person name="Barry K.W."/>
            <person name="Grigoriev I.V."/>
            <person name="Nagy L.G."/>
            <person name="Hibbett D."/>
            <person name="Henrissat B."/>
            <person name="Matheny P.B."/>
            <person name="Labbe J."/>
            <person name="Martin F.M."/>
        </authorList>
    </citation>
    <scope>NUCLEOTIDE SEQUENCE</scope>
    <source>
        <strain evidence="1">FP105234-sp</strain>
    </source>
</reference>
<evidence type="ECO:0000313" key="1">
    <source>
        <dbReference type="EMBL" id="KAI0049013.1"/>
    </source>
</evidence>
<proteinExistence type="predicted"/>
<reference evidence="1" key="1">
    <citation type="submission" date="2021-02" db="EMBL/GenBank/DDBJ databases">
        <authorList>
            <consortium name="DOE Joint Genome Institute"/>
            <person name="Ahrendt S."/>
            <person name="Looney B.P."/>
            <person name="Miyauchi S."/>
            <person name="Morin E."/>
            <person name="Drula E."/>
            <person name="Courty P.E."/>
            <person name="Chicoki N."/>
            <person name="Fauchery L."/>
            <person name="Kohler A."/>
            <person name="Kuo A."/>
            <person name="Labutti K."/>
            <person name="Pangilinan J."/>
            <person name="Lipzen A."/>
            <person name="Riley R."/>
            <person name="Andreopoulos W."/>
            <person name="He G."/>
            <person name="Johnson J."/>
            <person name="Barry K.W."/>
            <person name="Grigoriev I.V."/>
            <person name="Nagy L."/>
            <person name="Hibbett D."/>
            <person name="Henrissat B."/>
            <person name="Matheny P.B."/>
            <person name="Labbe J."/>
            <person name="Martin F."/>
        </authorList>
    </citation>
    <scope>NUCLEOTIDE SEQUENCE</scope>
    <source>
        <strain evidence="1">FP105234-sp</strain>
    </source>
</reference>